<dbReference type="Pfam" id="PF09971">
    <property type="entry name" value="DUF2206"/>
    <property type="match status" value="1"/>
</dbReference>
<sequence length="781" mass="85172">MSVKTLLAGDVGPVRAWADGPTDIDKRTAVAALLGLHGLALVVIGLQEFGVPIPDQLRAPVVVLALTFVPGGLAVLFVYADGSLGARHVTYAFGISLLSVMAIGFVVNVTLPLVGHDAPMAVVPLAAAMTVFDVTLAALVLRMRRDGTVTIPASLFLSHDGDDGAFEWMASVPSLVVSRISPVPLALLLLPLLSIVGVELLNRTGNAFLLVVVLVAVALVPLLIVTKRVPTRWHSFGMWMMALAVLYHKAIWKFSGYSGQPYAIRTWRARQWTPGVVRSDLLSAELLPNGVLYPIYARLSGVHILTQYNVINPFFVSFIPLALFLTFRRYTDSYRAFLAASVFVFAHPFFRQYPTAGRAATPVLFLALFGLAISDRDSPRVVASALGLAFVLGIVVSHYGTSYYVVAAFGVTLVLLAALRWFDALAGVDIRGVIDDSVTPRLVATRSRTRITLSLVVFYSVSSLTWYMYMNGGRKFDLLPKHARESYIQLLGGSTFSGRTAARIQKNYGTLSIQLSKYVYLVIGLLIAIGLLIVLYRRLSNEDIEFDDHYFALAAAMMGIFGMTIMVRNWGGGRPLMITYVTTVIFAVVGIGAIESHILNRDREALQVFGILLLVLFVLNSGVAATLLFGGFAPSNVPNQNGLAETDSPRAQTMIYKETDIAAHVWMIDHHEGIEVYGDTFANRQTDWYRPQLITGASRAWTDIEPIAGKPLGLSELAAPGVEPGYVFLVGHNWALDGVWTNQYGPPATTLDELELPQRSKVYTTGESTVYYHNGSAESQR</sequence>
<protein>
    <recommendedName>
        <fullName evidence="4">Glycosyltransferase RgtA/B/C/D-like domain-containing protein</fullName>
    </recommendedName>
</protein>
<evidence type="ECO:0000256" key="1">
    <source>
        <dbReference type="SAM" id="Phobius"/>
    </source>
</evidence>
<feature type="transmembrane region" description="Helical" evidence="1">
    <location>
        <begin position="451"/>
        <end position="469"/>
    </location>
</feature>
<name>M0MHI7_9EURY</name>
<dbReference type="InterPro" id="IPR018701">
    <property type="entry name" value="DUF2206_membrane"/>
</dbReference>
<gene>
    <name evidence="2" type="ORF">C449_09124</name>
</gene>
<keyword evidence="1" id="KW-0472">Membrane</keyword>
<organism evidence="2 3">
    <name type="scientific">Halococcus saccharolyticus DSM 5350</name>
    <dbReference type="NCBI Taxonomy" id="1227455"/>
    <lineage>
        <taxon>Archaea</taxon>
        <taxon>Methanobacteriati</taxon>
        <taxon>Methanobacteriota</taxon>
        <taxon>Stenosarchaea group</taxon>
        <taxon>Halobacteria</taxon>
        <taxon>Halobacteriales</taxon>
        <taxon>Halococcaceae</taxon>
        <taxon>Halococcus</taxon>
    </lineage>
</organism>
<feature type="transmembrane region" description="Helical" evidence="1">
    <location>
        <begin position="183"/>
        <end position="201"/>
    </location>
</feature>
<keyword evidence="3" id="KW-1185">Reference proteome</keyword>
<dbReference type="EMBL" id="AOMD01000021">
    <property type="protein sequence ID" value="EMA44808.1"/>
    <property type="molecule type" value="Genomic_DNA"/>
</dbReference>
<feature type="transmembrane region" description="Helical" evidence="1">
    <location>
        <begin position="120"/>
        <end position="141"/>
    </location>
</feature>
<dbReference type="OrthoDB" id="275834at2157"/>
<feature type="transmembrane region" description="Helical" evidence="1">
    <location>
        <begin position="576"/>
        <end position="594"/>
    </location>
</feature>
<comment type="caution">
    <text evidence="2">The sequence shown here is derived from an EMBL/GenBank/DDBJ whole genome shotgun (WGS) entry which is preliminary data.</text>
</comment>
<keyword evidence="1" id="KW-1133">Transmembrane helix</keyword>
<feature type="transmembrane region" description="Helical" evidence="1">
    <location>
        <begin position="606"/>
        <end position="632"/>
    </location>
</feature>
<reference evidence="2 3" key="1">
    <citation type="journal article" date="2014" name="PLoS Genet.">
        <title>Phylogenetically driven sequencing of extremely halophilic archaea reveals strategies for static and dynamic osmo-response.</title>
        <authorList>
            <person name="Becker E.A."/>
            <person name="Seitzer P.M."/>
            <person name="Tritt A."/>
            <person name="Larsen D."/>
            <person name="Krusor M."/>
            <person name="Yao A.I."/>
            <person name="Wu D."/>
            <person name="Madern D."/>
            <person name="Eisen J.A."/>
            <person name="Darling A.E."/>
            <person name="Facciotti M.T."/>
        </authorList>
    </citation>
    <scope>NUCLEOTIDE SEQUENCE [LARGE SCALE GENOMIC DNA]</scope>
    <source>
        <strain evidence="2 3">DSM 5350</strain>
    </source>
</reference>
<feature type="transmembrane region" description="Helical" evidence="1">
    <location>
        <begin position="334"/>
        <end position="350"/>
    </location>
</feature>
<dbReference type="RefSeq" id="WP_006077678.1">
    <property type="nucleotide sequence ID" value="NZ_AOMD01000021.1"/>
</dbReference>
<feature type="transmembrane region" description="Helical" evidence="1">
    <location>
        <begin position="356"/>
        <end position="374"/>
    </location>
</feature>
<feature type="transmembrane region" description="Helical" evidence="1">
    <location>
        <begin position="207"/>
        <end position="226"/>
    </location>
</feature>
<evidence type="ECO:0008006" key="4">
    <source>
        <dbReference type="Google" id="ProtNLM"/>
    </source>
</evidence>
<feature type="transmembrane region" description="Helical" evidence="1">
    <location>
        <begin position="233"/>
        <end position="252"/>
    </location>
</feature>
<feature type="transmembrane region" description="Helical" evidence="1">
    <location>
        <begin position="403"/>
        <end position="422"/>
    </location>
</feature>
<dbReference type="PATRIC" id="fig|1227455.4.peg.1870"/>
<evidence type="ECO:0000313" key="3">
    <source>
        <dbReference type="Proteomes" id="UP000011669"/>
    </source>
</evidence>
<feature type="transmembrane region" description="Helical" evidence="1">
    <location>
        <begin position="29"/>
        <end position="47"/>
    </location>
</feature>
<feature type="transmembrane region" description="Helical" evidence="1">
    <location>
        <begin position="59"/>
        <end position="79"/>
    </location>
</feature>
<feature type="transmembrane region" description="Helical" evidence="1">
    <location>
        <begin position="549"/>
        <end position="570"/>
    </location>
</feature>
<feature type="transmembrane region" description="Helical" evidence="1">
    <location>
        <begin position="310"/>
        <end position="327"/>
    </location>
</feature>
<feature type="transmembrane region" description="Helical" evidence="1">
    <location>
        <begin position="518"/>
        <end position="537"/>
    </location>
</feature>
<keyword evidence="1" id="KW-0812">Transmembrane</keyword>
<dbReference type="Proteomes" id="UP000011669">
    <property type="component" value="Unassembled WGS sequence"/>
</dbReference>
<dbReference type="STRING" id="1227455.C449_09124"/>
<accession>M0MHI7</accession>
<feature type="transmembrane region" description="Helical" evidence="1">
    <location>
        <begin position="381"/>
        <end position="397"/>
    </location>
</feature>
<feature type="transmembrane region" description="Helical" evidence="1">
    <location>
        <begin position="91"/>
        <end position="114"/>
    </location>
</feature>
<evidence type="ECO:0000313" key="2">
    <source>
        <dbReference type="EMBL" id="EMA44808.1"/>
    </source>
</evidence>
<dbReference type="AlphaFoldDB" id="M0MHI7"/>
<dbReference type="InParanoid" id="M0MHI7"/>
<proteinExistence type="predicted"/>